<organism evidence="2 3">
    <name type="scientific">Hymenobacter persicinus</name>
    <dbReference type="NCBI Taxonomy" id="2025506"/>
    <lineage>
        <taxon>Bacteria</taxon>
        <taxon>Pseudomonadati</taxon>
        <taxon>Bacteroidota</taxon>
        <taxon>Cytophagia</taxon>
        <taxon>Cytophagales</taxon>
        <taxon>Hymenobacteraceae</taxon>
        <taxon>Hymenobacter</taxon>
    </lineage>
</organism>
<dbReference type="Proteomes" id="UP000294155">
    <property type="component" value="Unassembled WGS sequence"/>
</dbReference>
<keyword evidence="1" id="KW-0732">Signal</keyword>
<keyword evidence="3" id="KW-1185">Reference proteome</keyword>
<protein>
    <submittedName>
        <fullName evidence="2">Uncharacterized protein</fullName>
    </submittedName>
</protein>
<gene>
    <name evidence="2" type="ORF">EWM57_07520</name>
</gene>
<dbReference type="AlphaFoldDB" id="A0A4Q5LEY6"/>
<feature type="signal peptide" evidence="1">
    <location>
        <begin position="1"/>
        <end position="19"/>
    </location>
</feature>
<evidence type="ECO:0000256" key="1">
    <source>
        <dbReference type="SAM" id="SignalP"/>
    </source>
</evidence>
<feature type="chain" id="PRO_5020638135" evidence="1">
    <location>
        <begin position="20"/>
        <end position="81"/>
    </location>
</feature>
<accession>A0A4Q5LEY6</accession>
<comment type="caution">
    <text evidence="2">The sequence shown here is derived from an EMBL/GenBank/DDBJ whole genome shotgun (WGS) entry which is preliminary data.</text>
</comment>
<name>A0A4Q5LEY6_9BACT</name>
<dbReference type="EMBL" id="SEWE01000011">
    <property type="protein sequence ID" value="RYU81081.1"/>
    <property type="molecule type" value="Genomic_DNA"/>
</dbReference>
<evidence type="ECO:0000313" key="3">
    <source>
        <dbReference type="Proteomes" id="UP000294155"/>
    </source>
</evidence>
<evidence type="ECO:0000313" key="2">
    <source>
        <dbReference type="EMBL" id="RYU81081.1"/>
    </source>
</evidence>
<dbReference type="RefSeq" id="WP_129920525.1">
    <property type="nucleotide sequence ID" value="NZ_SEWE01000011.1"/>
</dbReference>
<proteinExistence type="predicted"/>
<sequence>MHRYLLLAGLVLTVGAGRAQSVTPAALLPRVEQLTGEKKYAAAYKLLDGADPKTSSPACCCARKSWCWRTISSAWATEASA</sequence>
<reference evidence="2 3" key="1">
    <citation type="submission" date="2019-02" db="EMBL/GenBank/DDBJ databases">
        <title>Bacterial novel species isolated from soil.</title>
        <authorList>
            <person name="Jung H.-Y."/>
        </authorList>
    </citation>
    <scope>NUCLEOTIDE SEQUENCE [LARGE SCALE GENOMIC DNA]</scope>
    <source>
        <strain evidence="2 3">1-3-3-3</strain>
    </source>
</reference>